<keyword evidence="1" id="KW-0472">Membrane</keyword>
<dbReference type="EMBL" id="CZQD01000013">
    <property type="protein sequence ID" value="CUS55861.1"/>
    <property type="molecule type" value="Genomic_DNA"/>
</dbReference>
<name>A0A160TY10_9ZZZZ</name>
<dbReference type="InterPro" id="IPR005240">
    <property type="entry name" value="DUF389"/>
</dbReference>
<dbReference type="SUPFAM" id="SSF103088">
    <property type="entry name" value="OmpA-like"/>
    <property type="match status" value="1"/>
</dbReference>
<evidence type="ECO:0000256" key="1">
    <source>
        <dbReference type="SAM" id="Phobius"/>
    </source>
</evidence>
<feature type="transmembrane region" description="Helical" evidence="1">
    <location>
        <begin position="109"/>
        <end position="127"/>
    </location>
</feature>
<proteinExistence type="predicted"/>
<feature type="transmembrane region" description="Helical" evidence="1">
    <location>
        <begin position="54"/>
        <end position="71"/>
    </location>
</feature>
<dbReference type="Gene3D" id="3.30.1330.60">
    <property type="entry name" value="OmpA-like domain"/>
    <property type="match status" value="1"/>
</dbReference>
<feature type="transmembrane region" description="Helical" evidence="1">
    <location>
        <begin position="237"/>
        <end position="259"/>
    </location>
</feature>
<keyword evidence="1" id="KW-1133">Transmembrane helix</keyword>
<accession>A0A160TY10</accession>
<protein>
    <recommendedName>
        <fullName evidence="3">Integral membrane protein</fullName>
    </recommendedName>
</protein>
<organism evidence="2">
    <name type="scientific">hydrothermal vent metagenome</name>
    <dbReference type="NCBI Taxonomy" id="652676"/>
    <lineage>
        <taxon>unclassified sequences</taxon>
        <taxon>metagenomes</taxon>
        <taxon>ecological metagenomes</taxon>
    </lineage>
</organism>
<feature type="transmembrane region" description="Helical" evidence="1">
    <location>
        <begin position="77"/>
        <end position="97"/>
    </location>
</feature>
<feature type="transmembrane region" description="Helical" evidence="1">
    <location>
        <begin position="199"/>
        <end position="225"/>
    </location>
</feature>
<evidence type="ECO:0008006" key="3">
    <source>
        <dbReference type="Google" id="ProtNLM"/>
    </source>
</evidence>
<feature type="transmembrane region" description="Helical" evidence="1">
    <location>
        <begin position="147"/>
        <end position="165"/>
    </location>
</feature>
<dbReference type="PANTHER" id="PTHR20992">
    <property type="entry name" value="AT15442P-RELATED"/>
    <property type="match status" value="1"/>
</dbReference>
<reference evidence="2" key="1">
    <citation type="submission" date="2015-10" db="EMBL/GenBank/DDBJ databases">
        <authorList>
            <person name="Gilbert D.G."/>
        </authorList>
    </citation>
    <scope>NUCLEOTIDE SEQUENCE</scope>
</reference>
<dbReference type="Pfam" id="PF04087">
    <property type="entry name" value="DUF389"/>
    <property type="match status" value="1"/>
</dbReference>
<sequence>MPVSFSGTETVRKPSVFHRELRRIRAFQHLISRQVDHEDVVAHVRDDGQLSGRYIFMIVMSCAIATLGLLLSSPAVIIGAMLISPLMGPIMLFGFSLSELKLSFLRKSAVSLVVGVLSALLISILIVKLSPLTDPTPEIVARTRPNFFDLLVAVFSGLAGGYAVIHRKGETIVGVAIATALMPPLAVTGYGIAVGSLAVAGGAFFLFMTNLLAIALSVTVLSRIYGFGDEEAGGKRGYWRSALVVGVFAALSIPLGLALRDIAYEARATVTVRDTILSPFADERARLADLVVTFPREAPVEVVATVRARERVENAEAAIRDLLQERLGRPISVSLYQVMIDEDKALERTELLQLADASIAAPLRAQMARLESVALVREREAEMRQAAPFAVSAADVNADERKAIFFAEPEAGFTIATYRALEQGLARQYGDWSVRIVPPVGELPRISFREGGVELEDGALQTVEDCVWALQRWGATDIAVVGYASTAGELQRFNNQALAYQRAQAVANMLAERGFVARVTGEYRVVNQRQDERQQGYQRFQTVQIRPE</sequence>
<dbReference type="PANTHER" id="PTHR20992:SF9">
    <property type="entry name" value="AT15442P-RELATED"/>
    <property type="match status" value="1"/>
</dbReference>
<dbReference type="AlphaFoldDB" id="A0A160TY10"/>
<keyword evidence="1" id="KW-0812">Transmembrane</keyword>
<evidence type="ECO:0000313" key="2">
    <source>
        <dbReference type="EMBL" id="CUS55861.1"/>
    </source>
</evidence>
<gene>
    <name evidence="2" type="ORF">MGWOODY_Hyp131</name>
</gene>
<dbReference type="InterPro" id="IPR036737">
    <property type="entry name" value="OmpA-like_sf"/>
</dbReference>
<feature type="transmembrane region" description="Helical" evidence="1">
    <location>
        <begin position="172"/>
        <end position="193"/>
    </location>
</feature>